<keyword evidence="6" id="KW-0720">Serine protease</keyword>
<proteinExistence type="inferred from homology"/>
<evidence type="ECO:0000256" key="4">
    <source>
        <dbReference type="ARBA" id="ARBA00022670"/>
    </source>
</evidence>
<accession>A0A7V8NXH2</accession>
<comment type="similarity">
    <text evidence="2">Belongs to the peptidase S41B family.</text>
</comment>
<dbReference type="Proteomes" id="UP000567293">
    <property type="component" value="Unassembled WGS sequence"/>
</dbReference>
<keyword evidence="5" id="KW-0378">Hydrolase</keyword>
<dbReference type="PANTHER" id="PTHR43253">
    <property type="entry name" value="TRICORN PROTEASE HOMOLOG 2-RELATED"/>
    <property type="match status" value="1"/>
</dbReference>
<protein>
    <submittedName>
        <fullName evidence="7">PD40 domain-containing protein</fullName>
    </submittedName>
</protein>
<gene>
    <name evidence="7" type="ORF">HRJ53_30235</name>
</gene>
<feature type="non-terminal residue" evidence="7">
    <location>
        <position position="175"/>
    </location>
</feature>
<keyword evidence="3" id="KW-0963">Cytoplasm</keyword>
<dbReference type="GO" id="GO:0008236">
    <property type="term" value="F:serine-type peptidase activity"/>
    <property type="evidence" value="ECO:0007669"/>
    <property type="project" value="UniProtKB-KW"/>
</dbReference>
<dbReference type="EMBL" id="JACDQQ010002919">
    <property type="protein sequence ID" value="MBA0089291.1"/>
    <property type="molecule type" value="Genomic_DNA"/>
</dbReference>
<dbReference type="Gene3D" id="2.120.10.60">
    <property type="entry name" value="Tricorn protease N-terminal domain"/>
    <property type="match status" value="1"/>
</dbReference>
<evidence type="ECO:0000256" key="2">
    <source>
        <dbReference type="ARBA" id="ARBA00008524"/>
    </source>
</evidence>
<dbReference type="GO" id="GO:0006508">
    <property type="term" value="P:proteolysis"/>
    <property type="evidence" value="ECO:0007669"/>
    <property type="project" value="UniProtKB-KW"/>
</dbReference>
<dbReference type="AlphaFoldDB" id="A0A7V8NXH2"/>
<dbReference type="InterPro" id="IPR012393">
    <property type="entry name" value="Tricorn_protease"/>
</dbReference>
<dbReference type="SUPFAM" id="SSF69304">
    <property type="entry name" value="Tricorn protease N-terminal domain"/>
    <property type="match status" value="1"/>
</dbReference>
<evidence type="ECO:0000256" key="6">
    <source>
        <dbReference type="ARBA" id="ARBA00022825"/>
    </source>
</evidence>
<dbReference type="GO" id="GO:0005737">
    <property type="term" value="C:cytoplasm"/>
    <property type="evidence" value="ECO:0007669"/>
    <property type="project" value="UniProtKB-SubCell"/>
</dbReference>
<reference evidence="7" key="1">
    <citation type="submission" date="2020-06" db="EMBL/GenBank/DDBJ databases">
        <title>Legume-microbial interactions unlock mineral nutrients during tropical forest succession.</title>
        <authorList>
            <person name="Epihov D.Z."/>
        </authorList>
    </citation>
    <scope>NUCLEOTIDE SEQUENCE [LARGE SCALE GENOMIC DNA]</scope>
    <source>
        <strain evidence="7">Pan2503</strain>
    </source>
</reference>
<organism evidence="7 8">
    <name type="scientific">Candidatus Acidiferrum panamense</name>
    <dbReference type="NCBI Taxonomy" id="2741543"/>
    <lineage>
        <taxon>Bacteria</taxon>
        <taxon>Pseudomonadati</taxon>
        <taxon>Acidobacteriota</taxon>
        <taxon>Terriglobia</taxon>
        <taxon>Candidatus Acidiferrales</taxon>
        <taxon>Candidatus Acidiferrum</taxon>
    </lineage>
</organism>
<sequence length="175" mass="19241">MKPISHGRKACMWVGVAAALWLTAAPEKAPAESADEVPAVRTKLLRYADISRDRVVFAYGGDLWIAPREGGAARRLTSHVGDELYPKFSPDGQWIAFTGEYDGNPDVYLISSEGGEPKRLTFHPSNDIVLGWTPDGKNILFRSDRYSAPPGRFTRLFLVSPQGGMPKMLPVPRGD</sequence>
<evidence type="ECO:0000256" key="3">
    <source>
        <dbReference type="ARBA" id="ARBA00022490"/>
    </source>
</evidence>
<comment type="subcellular location">
    <subcellularLocation>
        <location evidence="1">Cytoplasm</location>
    </subcellularLocation>
</comment>
<keyword evidence="8" id="KW-1185">Reference proteome</keyword>
<evidence type="ECO:0000256" key="5">
    <source>
        <dbReference type="ARBA" id="ARBA00022801"/>
    </source>
</evidence>
<comment type="caution">
    <text evidence="7">The sequence shown here is derived from an EMBL/GenBank/DDBJ whole genome shotgun (WGS) entry which is preliminary data.</text>
</comment>
<dbReference type="Pfam" id="PF26549">
    <property type="entry name" value="Tricorn_N"/>
    <property type="match status" value="1"/>
</dbReference>
<evidence type="ECO:0000313" key="8">
    <source>
        <dbReference type="Proteomes" id="UP000567293"/>
    </source>
</evidence>
<keyword evidence="4" id="KW-0645">Protease</keyword>
<name>A0A7V8NXH2_9BACT</name>
<evidence type="ECO:0000313" key="7">
    <source>
        <dbReference type="EMBL" id="MBA0089291.1"/>
    </source>
</evidence>
<dbReference type="PANTHER" id="PTHR43253:SF1">
    <property type="entry name" value="TRICORN PROTEASE HOMOLOG 2-RELATED"/>
    <property type="match status" value="1"/>
</dbReference>
<evidence type="ECO:0000256" key="1">
    <source>
        <dbReference type="ARBA" id="ARBA00004496"/>
    </source>
</evidence>